<organism evidence="1 2">
    <name type="scientific">Pseudothauera nasutitermitis</name>
    <dbReference type="NCBI Taxonomy" id="2565930"/>
    <lineage>
        <taxon>Bacteria</taxon>
        <taxon>Pseudomonadati</taxon>
        <taxon>Pseudomonadota</taxon>
        <taxon>Betaproteobacteria</taxon>
        <taxon>Rhodocyclales</taxon>
        <taxon>Zoogloeaceae</taxon>
        <taxon>Pseudothauera</taxon>
    </lineage>
</organism>
<dbReference type="EMBL" id="SSOC01000005">
    <property type="protein sequence ID" value="THF63716.1"/>
    <property type="molecule type" value="Genomic_DNA"/>
</dbReference>
<evidence type="ECO:0000313" key="1">
    <source>
        <dbReference type="EMBL" id="THF63716.1"/>
    </source>
</evidence>
<keyword evidence="2" id="KW-1185">Reference proteome</keyword>
<dbReference type="OrthoDB" id="9808936at2"/>
<accession>A0A4S4AUT9</accession>
<evidence type="ECO:0000313" key="2">
    <source>
        <dbReference type="Proteomes" id="UP000308430"/>
    </source>
</evidence>
<gene>
    <name evidence="1" type="ORF">E6C76_14095</name>
</gene>
<dbReference type="Proteomes" id="UP000308430">
    <property type="component" value="Unassembled WGS sequence"/>
</dbReference>
<protein>
    <submittedName>
        <fullName evidence="1">Uncharacterized protein</fullName>
    </submittedName>
</protein>
<name>A0A4S4AUT9_9RHOO</name>
<proteinExistence type="predicted"/>
<reference evidence="1 2" key="1">
    <citation type="submission" date="2019-04" db="EMBL/GenBank/DDBJ databases">
        <title>Azoarcus nasutitermitis sp. nov. isolated from termite nest.</title>
        <authorList>
            <person name="Lin S.-Y."/>
            <person name="Hameed A."/>
            <person name="Hsu Y.-H."/>
            <person name="Young C.-C."/>
        </authorList>
    </citation>
    <scope>NUCLEOTIDE SEQUENCE [LARGE SCALE GENOMIC DNA]</scope>
    <source>
        <strain evidence="1 2">CC-YHH838</strain>
    </source>
</reference>
<comment type="caution">
    <text evidence="1">The sequence shown here is derived from an EMBL/GenBank/DDBJ whole genome shotgun (WGS) entry which is preliminary data.</text>
</comment>
<sequence length="75" mass="8500">MRTLFLPPPVGRRLQLNFLDTIRPEFKPPGYAPRELVSDEAIGTLDAPDAMPAGAVYRAQSNGIIMQRVAHRRRW</sequence>
<dbReference type="AlphaFoldDB" id="A0A4S4AUT9"/>
<dbReference type="RefSeq" id="WP_136348877.1">
    <property type="nucleotide sequence ID" value="NZ_SSOC01000005.1"/>
</dbReference>